<evidence type="ECO:0000313" key="2">
    <source>
        <dbReference type="Proteomes" id="UP000828009"/>
    </source>
</evidence>
<organism evidence="1 2">
    <name type="scientific">uncultured phage cr29_1</name>
    <dbReference type="NCBI Taxonomy" id="2986418"/>
    <lineage>
        <taxon>Viruses</taxon>
        <taxon>Duplodnaviria</taxon>
        <taxon>Heunggongvirae</taxon>
        <taxon>Uroviricota</taxon>
        <taxon>Caudoviricetes</taxon>
        <taxon>Crassvirales</taxon>
        <taxon>Suoliviridae</taxon>
        <taxon>Oafivirinae</taxon>
        <taxon>Burzaovirus</taxon>
        <taxon>Burzaovirus intestinihominis</taxon>
    </lineage>
</organism>
<keyword evidence="2" id="KW-1185">Reference proteome</keyword>
<accession>A0AAE7RYB1</accession>
<proteinExistence type="predicted"/>
<gene>
    <name evidence="1" type="primary">gp_76864</name>
</gene>
<dbReference type="EMBL" id="MZ130497">
    <property type="protein sequence ID" value="QWM91142.2"/>
    <property type="molecule type" value="Genomic_DNA"/>
</dbReference>
<dbReference type="Proteomes" id="UP000828009">
    <property type="component" value="Segment"/>
</dbReference>
<name>A0AAE7RYB1_9CAUD</name>
<sequence length="156" mass="19053">MVLKIRKNKKSYTIADIYRDYIKKNDVELNYARYKRIIDEFNKVVKEEILERSQPFKMPYGLGTICIVKYKPKSYSDQSLSTDYKSTKEVGKRVYHLNEHSNGYKYRLYWSKIPRVFSDRYKYQLCMVRENKRHLAQLIFNKQDYINIDDIQIYKM</sequence>
<reference evidence="1 2" key="1">
    <citation type="submission" date="2021-04" db="EMBL/GenBank/DDBJ databases">
        <authorList>
            <person name="Shkoporov A.N."/>
            <person name="Stockdale S.R."/>
            <person name="Guerin E."/>
            <person name="Ross R.P."/>
            <person name="Hill C."/>
        </authorList>
    </citation>
    <scope>NUCLEOTIDE SEQUENCE [LARGE SCALE GENOMIC DNA]</scope>
    <source>
        <strain evidence="2">cr29_1</strain>
    </source>
</reference>
<evidence type="ECO:0000313" key="1">
    <source>
        <dbReference type="EMBL" id="QWM91142.2"/>
    </source>
</evidence>
<protein>
    <submittedName>
        <fullName evidence="1">Topoisomerase DNA binding protein</fullName>
    </submittedName>
</protein>